<proteinExistence type="predicted"/>
<dbReference type="RefSeq" id="WP_177428703.1">
    <property type="nucleotide sequence ID" value="NZ_FMSV02000557.1"/>
</dbReference>
<name>A0A1H6FHU0_9GAMM</name>
<reference evidence="1 2" key="1">
    <citation type="submission" date="2016-10" db="EMBL/GenBank/DDBJ databases">
        <authorList>
            <person name="de Groot N.N."/>
        </authorList>
    </citation>
    <scope>NUCLEOTIDE SEQUENCE [LARGE SCALE GENOMIC DNA]</scope>
    <source>
        <strain evidence="1">MBHS1</strain>
    </source>
</reference>
<evidence type="ECO:0000313" key="2">
    <source>
        <dbReference type="Proteomes" id="UP000236724"/>
    </source>
</evidence>
<keyword evidence="2" id="KW-1185">Reference proteome</keyword>
<dbReference type="EMBL" id="FMSV02000557">
    <property type="protein sequence ID" value="SEH08991.1"/>
    <property type="molecule type" value="Genomic_DNA"/>
</dbReference>
<dbReference type="AlphaFoldDB" id="A0A1H6FHU0"/>
<accession>A0A1H6FHU0</accession>
<protein>
    <submittedName>
        <fullName evidence="1">Uncharacterized protein</fullName>
    </submittedName>
</protein>
<dbReference type="Proteomes" id="UP000236724">
    <property type="component" value="Unassembled WGS sequence"/>
</dbReference>
<organism evidence="1 2">
    <name type="scientific">Candidatus Venteria ishoeyi</name>
    <dbReference type="NCBI Taxonomy" id="1899563"/>
    <lineage>
        <taxon>Bacteria</taxon>
        <taxon>Pseudomonadati</taxon>
        <taxon>Pseudomonadota</taxon>
        <taxon>Gammaproteobacteria</taxon>
        <taxon>Thiotrichales</taxon>
        <taxon>Thiotrichaceae</taxon>
        <taxon>Venteria</taxon>
    </lineage>
</organism>
<dbReference type="InterPro" id="IPR054257">
    <property type="entry name" value="DUF6988"/>
</dbReference>
<dbReference type="Pfam" id="PF22491">
    <property type="entry name" value="DUF6988"/>
    <property type="match status" value="1"/>
</dbReference>
<gene>
    <name evidence="1" type="ORF">MBHS_04884</name>
</gene>
<evidence type="ECO:0000313" key="1">
    <source>
        <dbReference type="EMBL" id="SEH08991.1"/>
    </source>
</evidence>
<sequence>MIDKLLSRSAELESKLLEFLGLAPFDDSERIMTSKVMCSIAFEHAESTKILITTGNLTSATGLVRLQYEALVRAMWLLYAASDIVVSKLSSELTCETANRANNLPMLTEMLKKLQDKAPRQALDMLLEFKEYSWRPLSSFIHGGIHAIHRHSKGYPLPLLEQMLRMSNGVSLMVGMLLVILHGGGEQRGKMSQIQKEFADCLPETKPPIS</sequence>